<dbReference type="Pfam" id="PF01326">
    <property type="entry name" value="PPDK_N"/>
    <property type="match status" value="1"/>
</dbReference>
<dbReference type="Proteomes" id="UP001589862">
    <property type="component" value="Unassembled WGS sequence"/>
</dbReference>
<evidence type="ECO:0000313" key="16">
    <source>
        <dbReference type="EMBL" id="MFC0581243.1"/>
    </source>
</evidence>
<evidence type="ECO:0000259" key="15">
    <source>
        <dbReference type="Pfam" id="PF01326"/>
    </source>
</evidence>
<keyword evidence="12" id="KW-0460">Magnesium</keyword>
<evidence type="ECO:0000256" key="13">
    <source>
        <dbReference type="ARBA" id="ARBA00033470"/>
    </source>
</evidence>
<evidence type="ECO:0000256" key="3">
    <source>
        <dbReference type="ARBA" id="ARBA00004742"/>
    </source>
</evidence>
<feature type="domain" description="Pyruvate phosphate dikinase AMP/ATP-binding" evidence="15">
    <location>
        <begin position="19"/>
        <end position="336"/>
    </location>
</feature>
<dbReference type="PANTHER" id="PTHR43030:SF1">
    <property type="entry name" value="PHOSPHOENOLPYRUVATE SYNTHASE"/>
    <property type="match status" value="1"/>
</dbReference>
<dbReference type="Gene3D" id="3.30.1490.20">
    <property type="entry name" value="ATP-grasp fold, A domain"/>
    <property type="match status" value="1"/>
</dbReference>
<keyword evidence="9" id="KW-0547">Nucleotide-binding</keyword>
<evidence type="ECO:0000313" key="17">
    <source>
        <dbReference type="Proteomes" id="UP001589862"/>
    </source>
</evidence>
<dbReference type="Gene3D" id="3.30.470.20">
    <property type="entry name" value="ATP-grasp fold, B domain"/>
    <property type="match status" value="1"/>
</dbReference>
<evidence type="ECO:0000256" key="4">
    <source>
        <dbReference type="ARBA" id="ARBA00007837"/>
    </source>
</evidence>
<gene>
    <name evidence="16" type="ORF">ACFFFR_02410</name>
</gene>
<evidence type="ECO:0000256" key="12">
    <source>
        <dbReference type="ARBA" id="ARBA00022842"/>
    </source>
</evidence>
<reference evidence="16 17" key="1">
    <citation type="submission" date="2024-09" db="EMBL/GenBank/DDBJ databases">
        <authorList>
            <person name="Sun Q."/>
            <person name="Mori K."/>
        </authorList>
    </citation>
    <scope>NUCLEOTIDE SEQUENCE [LARGE SCALE GENOMIC DNA]</scope>
    <source>
        <strain evidence="16 17">NCAIM B.02604</strain>
    </source>
</reference>
<evidence type="ECO:0000256" key="1">
    <source>
        <dbReference type="ARBA" id="ARBA00001946"/>
    </source>
</evidence>
<evidence type="ECO:0000256" key="11">
    <source>
        <dbReference type="ARBA" id="ARBA00022840"/>
    </source>
</evidence>
<dbReference type="RefSeq" id="WP_377457933.1">
    <property type="nucleotide sequence ID" value="NZ_JBHLUB010000002.1"/>
</dbReference>
<keyword evidence="8" id="KW-0479">Metal-binding</keyword>
<dbReference type="InterPro" id="IPR002192">
    <property type="entry name" value="PPDK_AMP/ATP-bd"/>
</dbReference>
<protein>
    <recommendedName>
        <fullName evidence="6">Phosphoenolpyruvate synthase</fullName>
        <ecNumber evidence="5">2.7.9.2</ecNumber>
    </recommendedName>
    <alternativeName>
        <fullName evidence="13">Pyruvate, water dikinase</fullName>
    </alternativeName>
</protein>
<comment type="pathway">
    <text evidence="3">Carbohydrate biosynthesis; gluconeogenesis.</text>
</comment>
<dbReference type="EMBL" id="JBHLUB010000002">
    <property type="protein sequence ID" value="MFC0581243.1"/>
    <property type="molecule type" value="Genomic_DNA"/>
</dbReference>
<evidence type="ECO:0000256" key="14">
    <source>
        <dbReference type="ARBA" id="ARBA00047700"/>
    </source>
</evidence>
<comment type="caution">
    <text evidence="16">The sequence shown here is derived from an EMBL/GenBank/DDBJ whole genome shotgun (WGS) entry which is preliminary data.</text>
</comment>
<organism evidence="16 17">
    <name type="scientific">Micrococcoides hystricis</name>
    <dbReference type="NCBI Taxonomy" id="1572761"/>
    <lineage>
        <taxon>Bacteria</taxon>
        <taxon>Bacillati</taxon>
        <taxon>Actinomycetota</taxon>
        <taxon>Actinomycetes</taxon>
        <taxon>Micrococcales</taxon>
        <taxon>Micrococcaceae</taxon>
        <taxon>Micrococcoides</taxon>
    </lineage>
</organism>
<evidence type="ECO:0000256" key="9">
    <source>
        <dbReference type="ARBA" id="ARBA00022741"/>
    </source>
</evidence>
<comment type="function">
    <text evidence="2">Catalyzes the phosphorylation of pyruvate to phosphoenolpyruvate.</text>
</comment>
<accession>A0ABV6P834</accession>
<comment type="cofactor">
    <cofactor evidence="1">
        <name>Mg(2+)</name>
        <dbReference type="ChEBI" id="CHEBI:18420"/>
    </cofactor>
</comment>
<comment type="similarity">
    <text evidence="4">Belongs to the PEP-utilizing enzyme family.</text>
</comment>
<dbReference type="InterPro" id="IPR013815">
    <property type="entry name" value="ATP_grasp_subdomain_1"/>
</dbReference>
<sequence length="369" mass="39505">MKSNELIQFFDGGIEPELEQLGGKGASLVSMTAAGMPVPPGFVVTCSLFDEFMAAHNLHEKVQEALKGLDPEDVDEVEAISKKVREKILSAPVPPASSELTRQAHQDLMDRFDAPVPVAVRSSATAEDLPDASFAGQQDTYLWLEGFDTVGEHIRKCWASLYTARAILYRLKNNIPDEGLSMAVVVQKMVNAKVSGVAMTLDPATGDRSKITVDSSYGVGEMVVSGQVTPDNIMVDKVTMGLVSEHIGDKHAELVPDLGAKTLIEKEVSAERRAVRSLNDEELTQVATMAKRAEKHYGCPQDIEWALDADLPDGENLLLLQSRPETVHSAKAPATKPVSTGGYAANLTGAGGSVGAFALSSITSAFIKN</sequence>
<evidence type="ECO:0000256" key="10">
    <source>
        <dbReference type="ARBA" id="ARBA00022777"/>
    </source>
</evidence>
<evidence type="ECO:0000256" key="6">
    <source>
        <dbReference type="ARBA" id="ARBA00021623"/>
    </source>
</evidence>
<evidence type="ECO:0000256" key="2">
    <source>
        <dbReference type="ARBA" id="ARBA00002988"/>
    </source>
</evidence>
<dbReference type="EC" id="2.7.9.2" evidence="5"/>
<dbReference type="PANTHER" id="PTHR43030">
    <property type="entry name" value="PHOSPHOENOLPYRUVATE SYNTHASE"/>
    <property type="match status" value="1"/>
</dbReference>
<keyword evidence="10" id="KW-0418">Kinase</keyword>
<keyword evidence="7" id="KW-0808">Transferase</keyword>
<evidence type="ECO:0000256" key="8">
    <source>
        <dbReference type="ARBA" id="ARBA00022723"/>
    </source>
</evidence>
<proteinExistence type="inferred from homology"/>
<name>A0ABV6P834_9MICC</name>
<dbReference type="SUPFAM" id="SSF56059">
    <property type="entry name" value="Glutathione synthetase ATP-binding domain-like"/>
    <property type="match status" value="1"/>
</dbReference>
<keyword evidence="11" id="KW-0067">ATP-binding</keyword>
<keyword evidence="17" id="KW-1185">Reference proteome</keyword>
<evidence type="ECO:0000256" key="7">
    <source>
        <dbReference type="ARBA" id="ARBA00022679"/>
    </source>
</evidence>
<comment type="catalytic activity">
    <reaction evidence="14">
        <text>pyruvate + ATP + H2O = phosphoenolpyruvate + AMP + phosphate + 2 H(+)</text>
        <dbReference type="Rhea" id="RHEA:11364"/>
        <dbReference type="ChEBI" id="CHEBI:15361"/>
        <dbReference type="ChEBI" id="CHEBI:15377"/>
        <dbReference type="ChEBI" id="CHEBI:15378"/>
        <dbReference type="ChEBI" id="CHEBI:30616"/>
        <dbReference type="ChEBI" id="CHEBI:43474"/>
        <dbReference type="ChEBI" id="CHEBI:58702"/>
        <dbReference type="ChEBI" id="CHEBI:456215"/>
        <dbReference type="EC" id="2.7.9.2"/>
    </reaction>
</comment>
<evidence type="ECO:0000256" key="5">
    <source>
        <dbReference type="ARBA" id="ARBA00011996"/>
    </source>
</evidence>
<dbReference type="InterPro" id="IPR006319">
    <property type="entry name" value="PEP_synth"/>
</dbReference>